<evidence type="ECO:0000256" key="1">
    <source>
        <dbReference type="SAM" id="MobiDB-lite"/>
    </source>
</evidence>
<reference evidence="3" key="2">
    <citation type="submission" date="2025-09" db="UniProtKB">
        <authorList>
            <consortium name="Ensembl"/>
        </authorList>
    </citation>
    <scope>IDENTIFICATION</scope>
</reference>
<proteinExistence type="predicted"/>
<name>A0A8D2ILN5_VARKO</name>
<feature type="compositionally biased region" description="Basic and acidic residues" evidence="1">
    <location>
        <begin position="35"/>
        <end position="59"/>
    </location>
</feature>
<reference evidence="3" key="1">
    <citation type="submission" date="2025-08" db="UniProtKB">
        <authorList>
            <consortium name="Ensembl"/>
        </authorList>
    </citation>
    <scope>IDENTIFICATION</scope>
</reference>
<dbReference type="InterPro" id="IPR050187">
    <property type="entry name" value="Lipid_Phosphate_FormReg"/>
</dbReference>
<sequence length="260" mass="28840">MHRRRRIAWVESPEGTGALEAGAGRQRSGGSSRSSSREEGKEQGELPLRVREEAEKVRSEDPQPLLRGIFEIQKKSCDVVLSAQRLKWSPIQPERPVGEGCARAILQHKEEYVEMKDVFSVKLKRRRFVGQQKGGVLLGITVFVCLKKEGNKLKDSTIHLSNMSEDHCHLWFRYLTEIVNVTEYEGHALALLKECDLKPFHGVVCVGGDGTVSEAANGLLLRAQMDAGRDRKDTLAPARAPLPLGIIPAGDTINIKNATK</sequence>
<feature type="region of interest" description="Disordered" evidence="1">
    <location>
        <begin position="1"/>
        <end position="59"/>
    </location>
</feature>
<dbReference type="PANTHER" id="PTHR12358:SF26">
    <property type="entry name" value="CERAMIDE KINASE-LIKE PROTEIN"/>
    <property type="match status" value="1"/>
</dbReference>
<evidence type="ECO:0000313" key="3">
    <source>
        <dbReference type="Ensembl" id="ENSVKKP00000000189.1"/>
    </source>
</evidence>
<dbReference type="PROSITE" id="PS50146">
    <property type="entry name" value="DAGK"/>
    <property type="match status" value="1"/>
</dbReference>
<keyword evidence="4" id="KW-1185">Reference proteome</keyword>
<dbReference type="InterPro" id="IPR017438">
    <property type="entry name" value="ATP-NAD_kinase_N"/>
</dbReference>
<dbReference type="SUPFAM" id="SSF111331">
    <property type="entry name" value="NAD kinase/diacylglycerol kinase-like"/>
    <property type="match status" value="1"/>
</dbReference>
<dbReference type="GO" id="GO:0001727">
    <property type="term" value="F:lipid kinase activity"/>
    <property type="evidence" value="ECO:0007669"/>
    <property type="project" value="TreeGrafter"/>
</dbReference>
<dbReference type="Pfam" id="PF25382">
    <property type="entry name" value="PH_CERK"/>
    <property type="match status" value="1"/>
</dbReference>
<dbReference type="GO" id="GO:0016020">
    <property type="term" value="C:membrane"/>
    <property type="evidence" value="ECO:0007669"/>
    <property type="project" value="GOC"/>
</dbReference>
<feature type="compositionally biased region" description="Low complexity" evidence="1">
    <location>
        <begin position="20"/>
        <end position="34"/>
    </location>
</feature>
<dbReference type="Ensembl" id="ENSVKKT00000000196.1">
    <property type="protein sequence ID" value="ENSVKKP00000000189.1"/>
    <property type="gene ID" value="ENSVKKG00000000167.1"/>
</dbReference>
<evidence type="ECO:0000313" key="4">
    <source>
        <dbReference type="Proteomes" id="UP000694545"/>
    </source>
</evidence>
<dbReference type="Gene3D" id="3.40.50.10330">
    <property type="entry name" value="Probable inorganic polyphosphate/atp-NAD kinase, domain 1"/>
    <property type="match status" value="1"/>
</dbReference>
<dbReference type="Proteomes" id="UP000694545">
    <property type="component" value="Unplaced"/>
</dbReference>
<dbReference type="Pfam" id="PF00781">
    <property type="entry name" value="DAGK_cat"/>
    <property type="match status" value="1"/>
</dbReference>
<dbReference type="InterPro" id="IPR016064">
    <property type="entry name" value="NAD/diacylglycerol_kinase_sf"/>
</dbReference>
<evidence type="ECO:0000259" key="2">
    <source>
        <dbReference type="PROSITE" id="PS50146"/>
    </source>
</evidence>
<dbReference type="AlphaFoldDB" id="A0A8D2ILN5"/>
<protein>
    <recommendedName>
        <fullName evidence="2">DAGKc domain-containing protein</fullName>
    </recommendedName>
</protein>
<dbReference type="PANTHER" id="PTHR12358">
    <property type="entry name" value="SPHINGOSINE KINASE"/>
    <property type="match status" value="1"/>
</dbReference>
<dbReference type="InterPro" id="IPR001206">
    <property type="entry name" value="Diacylglycerol_kinase_cat_dom"/>
</dbReference>
<feature type="domain" description="DAGKc" evidence="2">
    <location>
        <begin position="176"/>
        <end position="260"/>
    </location>
</feature>
<dbReference type="InterPro" id="IPR057465">
    <property type="entry name" value="CERK_PH"/>
</dbReference>
<organism evidence="3 4">
    <name type="scientific">Varanus komodoensis</name>
    <name type="common">Komodo dragon</name>
    <dbReference type="NCBI Taxonomy" id="61221"/>
    <lineage>
        <taxon>Eukaryota</taxon>
        <taxon>Metazoa</taxon>
        <taxon>Chordata</taxon>
        <taxon>Craniata</taxon>
        <taxon>Vertebrata</taxon>
        <taxon>Euteleostomi</taxon>
        <taxon>Lepidosauria</taxon>
        <taxon>Squamata</taxon>
        <taxon>Bifurcata</taxon>
        <taxon>Unidentata</taxon>
        <taxon>Episquamata</taxon>
        <taxon>Toxicofera</taxon>
        <taxon>Anguimorpha</taxon>
        <taxon>Paleoanguimorpha</taxon>
        <taxon>Varanoidea</taxon>
        <taxon>Varanidae</taxon>
        <taxon>Varanus</taxon>
    </lineage>
</organism>
<dbReference type="GO" id="GO:0006665">
    <property type="term" value="P:sphingolipid metabolic process"/>
    <property type="evidence" value="ECO:0007669"/>
    <property type="project" value="TreeGrafter"/>
</dbReference>
<accession>A0A8D2ILN5</accession>